<evidence type="ECO:0000313" key="3">
    <source>
        <dbReference type="EMBL" id="KAF1962759.1"/>
    </source>
</evidence>
<reference evidence="3" key="1">
    <citation type="journal article" date="2020" name="Stud. Mycol.">
        <title>101 Dothideomycetes genomes: a test case for predicting lifestyles and emergence of pathogens.</title>
        <authorList>
            <person name="Haridas S."/>
            <person name="Albert R."/>
            <person name="Binder M."/>
            <person name="Bloem J."/>
            <person name="Labutti K."/>
            <person name="Salamov A."/>
            <person name="Andreopoulos B."/>
            <person name="Baker S."/>
            <person name="Barry K."/>
            <person name="Bills G."/>
            <person name="Bluhm B."/>
            <person name="Cannon C."/>
            <person name="Castanera R."/>
            <person name="Culley D."/>
            <person name="Daum C."/>
            <person name="Ezra D."/>
            <person name="Gonzalez J."/>
            <person name="Henrissat B."/>
            <person name="Kuo A."/>
            <person name="Liang C."/>
            <person name="Lipzen A."/>
            <person name="Lutzoni F."/>
            <person name="Magnuson J."/>
            <person name="Mondo S."/>
            <person name="Nolan M."/>
            <person name="Ohm R."/>
            <person name="Pangilinan J."/>
            <person name="Park H.-J."/>
            <person name="Ramirez L."/>
            <person name="Alfaro M."/>
            <person name="Sun H."/>
            <person name="Tritt A."/>
            <person name="Yoshinaga Y."/>
            <person name="Zwiers L.-H."/>
            <person name="Turgeon B."/>
            <person name="Goodwin S."/>
            <person name="Spatafora J."/>
            <person name="Crous P."/>
            <person name="Grigoriev I."/>
        </authorList>
    </citation>
    <scope>NUCLEOTIDE SEQUENCE</scope>
    <source>
        <strain evidence="3">CBS 675.92</strain>
    </source>
</reference>
<dbReference type="PANTHER" id="PTHR24359">
    <property type="entry name" value="SERINE/THREONINE-PROTEIN KINASE SBK1"/>
    <property type="match status" value="1"/>
</dbReference>
<dbReference type="InterPro" id="IPR000719">
    <property type="entry name" value="Prot_kinase_dom"/>
</dbReference>
<feature type="domain" description="Protein kinase" evidence="2">
    <location>
        <begin position="26"/>
        <end position="325"/>
    </location>
</feature>
<dbReference type="Pfam" id="PF00069">
    <property type="entry name" value="Pkinase"/>
    <property type="match status" value="1"/>
</dbReference>
<gene>
    <name evidence="3" type="ORF">CC80DRAFT_565292</name>
</gene>
<feature type="region of interest" description="Disordered" evidence="1">
    <location>
        <begin position="361"/>
        <end position="383"/>
    </location>
</feature>
<dbReference type="PANTHER" id="PTHR24359:SF1">
    <property type="entry name" value="INHIBITOR OF NUCLEAR FACTOR KAPPA-B KINASE EPSILON SUBUNIT HOMOLOG 1-RELATED"/>
    <property type="match status" value="1"/>
</dbReference>
<dbReference type="PROSITE" id="PS50011">
    <property type="entry name" value="PROTEIN_KINASE_DOM"/>
    <property type="match status" value="1"/>
</dbReference>
<dbReference type="PROSITE" id="PS00108">
    <property type="entry name" value="PROTEIN_KINASE_ST"/>
    <property type="match status" value="1"/>
</dbReference>
<keyword evidence="4" id="KW-1185">Reference proteome</keyword>
<dbReference type="GO" id="GO:0004674">
    <property type="term" value="F:protein serine/threonine kinase activity"/>
    <property type="evidence" value="ECO:0007669"/>
    <property type="project" value="TreeGrafter"/>
</dbReference>
<dbReference type="Proteomes" id="UP000800035">
    <property type="component" value="Unassembled WGS sequence"/>
</dbReference>
<name>A0A6A5UFM9_9PLEO</name>
<dbReference type="InterPro" id="IPR008271">
    <property type="entry name" value="Ser/Thr_kinase_AS"/>
</dbReference>
<evidence type="ECO:0000259" key="2">
    <source>
        <dbReference type="PROSITE" id="PS50011"/>
    </source>
</evidence>
<organism evidence="3 4">
    <name type="scientific">Byssothecium circinans</name>
    <dbReference type="NCBI Taxonomy" id="147558"/>
    <lineage>
        <taxon>Eukaryota</taxon>
        <taxon>Fungi</taxon>
        <taxon>Dikarya</taxon>
        <taxon>Ascomycota</taxon>
        <taxon>Pezizomycotina</taxon>
        <taxon>Dothideomycetes</taxon>
        <taxon>Pleosporomycetidae</taxon>
        <taxon>Pleosporales</taxon>
        <taxon>Massarineae</taxon>
        <taxon>Massarinaceae</taxon>
        <taxon>Byssothecium</taxon>
    </lineage>
</organism>
<keyword evidence="3" id="KW-0418">Kinase</keyword>
<accession>A0A6A5UFM9</accession>
<evidence type="ECO:0000313" key="4">
    <source>
        <dbReference type="Proteomes" id="UP000800035"/>
    </source>
</evidence>
<dbReference type="Gene3D" id="1.10.510.10">
    <property type="entry name" value="Transferase(Phosphotransferase) domain 1"/>
    <property type="match status" value="1"/>
</dbReference>
<dbReference type="OrthoDB" id="310217at2759"/>
<dbReference type="SMART" id="SM00220">
    <property type="entry name" value="S_TKc"/>
    <property type="match status" value="1"/>
</dbReference>
<sequence length="383" mass="44786">MDDPDMPDWEKHADFLGDGRQVLPRCDHSKQLGSGTDASVILYEYKVAGHCRRYAVKLPASYADAALRTEIHNLRILSRHRRHPNIVNYLGHDDEFPTEPVGPALFLEYADYGDLHSYCENLFTKVRRMPEVTVWKILLDLTSAIDYIHNGLGENQAYCHSDMKPANILVFFKISDFGRMRPFFPGTYDRFNGTFEYAPPHPERENVDPAIDIWAIAASISFAVFQTNPVENRENFITWYNNDRQVNPGGEKLSLETKLDSCHRDIRRYLYRPLNVPKEQQIELYQVRPSLAVEPYSNEVQHWYQRCYMLEKNDRMTAVELRIFIPRTARTNIALYALDWRQKRHERQKILIENERRRAGREPELPVPPVQGDLTVDYGEQDL</sequence>
<evidence type="ECO:0000256" key="1">
    <source>
        <dbReference type="SAM" id="MobiDB-lite"/>
    </source>
</evidence>
<dbReference type="GO" id="GO:0005524">
    <property type="term" value="F:ATP binding"/>
    <property type="evidence" value="ECO:0007669"/>
    <property type="project" value="InterPro"/>
</dbReference>
<keyword evidence="3" id="KW-0808">Transferase</keyword>
<dbReference type="CDD" id="cd00180">
    <property type="entry name" value="PKc"/>
    <property type="match status" value="1"/>
</dbReference>
<protein>
    <submittedName>
        <fullName evidence="3">Kinase-like protein</fullName>
    </submittedName>
</protein>
<dbReference type="AlphaFoldDB" id="A0A6A5UFM9"/>
<dbReference type="InterPro" id="IPR011009">
    <property type="entry name" value="Kinase-like_dom_sf"/>
</dbReference>
<dbReference type="EMBL" id="ML976978">
    <property type="protein sequence ID" value="KAF1962759.1"/>
    <property type="molecule type" value="Genomic_DNA"/>
</dbReference>
<dbReference type="SUPFAM" id="SSF56112">
    <property type="entry name" value="Protein kinase-like (PK-like)"/>
    <property type="match status" value="1"/>
</dbReference>
<proteinExistence type="predicted"/>